<evidence type="ECO:0000256" key="7">
    <source>
        <dbReference type="ARBA" id="ARBA00014944"/>
    </source>
</evidence>
<dbReference type="InterPro" id="IPR050324">
    <property type="entry name" value="CDP-alcohol_PTase-I"/>
</dbReference>
<name>A0A9P1JH94_BACAS</name>
<evidence type="ECO:0000256" key="16">
    <source>
        <dbReference type="ARBA" id="ARBA00023264"/>
    </source>
</evidence>
<dbReference type="PIRSF" id="PIRSF000847">
    <property type="entry name" value="Phos_ph_gly_syn"/>
    <property type="match status" value="1"/>
</dbReference>
<keyword evidence="12 20" id="KW-1133">Transmembrane helix</keyword>
<evidence type="ECO:0000256" key="6">
    <source>
        <dbReference type="ARBA" id="ARBA00013170"/>
    </source>
</evidence>
<dbReference type="FunFam" id="1.20.120.1760:FF:000004">
    <property type="entry name" value="CDP-diacylglycerol--glycerol-3-phosphate 3-phosphatidyltransferase"/>
    <property type="match status" value="1"/>
</dbReference>
<dbReference type="Pfam" id="PF01066">
    <property type="entry name" value="CDP-OH_P_transf"/>
    <property type="match status" value="1"/>
</dbReference>
<dbReference type="InterPro" id="IPR043130">
    <property type="entry name" value="CDP-OH_PTrfase_TM_dom"/>
</dbReference>
<dbReference type="PANTHER" id="PTHR14269:SF62">
    <property type="entry name" value="CDP-DIACYLGLYCEROL--GLYCEROL-3-PHOSPHATE 3-PHOSPHATIDYLTRANSFERASE 1, CHLOROPLASTIC"/>
    <property type="match status" value="1"/>
</dbReference>
<evidence type="ECO:0000256" key="3">
    <source>
        <dbReference type="ARBA" id="ARBA00005042"/>
    </source>
</evidence>
<feature type="transmembrane region" description="Helical" evidence="20">
    <location>
        <begin position="41"/>
        <end position="63"/>
    </location>
</feature>
<dbReference type="EMBL" id="FN597644">
    <property type="protein sequence ID" value="CBI42890.1"/>
    <property type="molecule type" value="Genomic_DNA"/>
</dbReference>
<evidence type="ECO:0000256" key="14">
    <source>
        <dbReference type="ARBA" id="ARBA00023136"/>
    </source>
</evidence>
<evidence type="ECO:0000256" key="19">
    <source>
        <dbReference type="RuleBase" id="RU003750"/>
    </source>
</evidence>
<evidence type="ECO:0000256" key="5">
    <source>
        <dbReference type="ARBA" id="ARBA00010441"/>
    </source>
</evidence>
<dbReference type="PROSITE" id="PS00379">
    <property type="entry name" value="CDP_ALCOHOL_P_TRANSF"/>
    <property type="match status" value="1"/>
</dbReference>
<dbReference type="Gene3D" id="1.20.120.1760">
    <property type="match status" value="1"/>
</dbReference>
<dbReference type="GO" id="GO:0005886">
    <property type="term" value="C:plasma membrane"/>
    <property type="evidence" value="ECO:0007669"/>
    <property type="project" value="UniProtKB-SubCell"/>
</dbReference>
<evidence type="ECO:0000256" key="9">
    <source>
        <dbReference type="ARBA" id="ARBA00022516"/>
    </source>
</evidence>
<feature type="transmembrane region" description="Helical" evidence="20">
    <location>
        <begin position="9"/>
        <end position="29"/>
    </location>
</feature>
<comment type="subcellular location">
    <subcellularLocation>
        <location evidence="2">Cell membrane</location>
        <topology evidence="2">Multi-pass membrane protein</topology>
    </subcellularLocation>
</comment>
<keyword evidence="10 19" id="KW-0808">Transferase</keyword>
<gene>
    <name evidence="21" type="primary">pgsA1</name>
    <name evidence="21" type="ordered locus">BAMF_1764</name>
</gene>
<keyword evidence="13" id="KW-0443">Lipid metabolism</keyword>
<keyword evidence="11 20" id="KW-0812">Transmembrane</keyword>
<dbReference type="KEGG" id="bao:BAMF_1764"/>
<evidence type="ECO:0000256" key="1">
    <source>
        <dbReference type="ARBA" id="ARBA00003973"/>
    </source>
</evidence>
<dbReference type="NCBIfam" id="TIGR00560">
    <property type="entry name" value="pgsA"/>
    <property type="match status" value="1"/>
</dbReference>
<dbReference type="EC" id="2.7.8.5" evidence="6 18"/>
<keyword evidence="16" id="KW-1208">Phospholipid metabolism</keyword>
<evidence type="ECO:0000256" key="11">
    <source>
        <dbReference type="ARBA" id="ARBA00022692"/>
    </source>
</evidence>
<comment type="pathway">
    <text evidence="4">Lipid metabolism.</text>
</comment>
<organism evidence="21 22">
    <name type="scientific">Bacillus amyloliquefaciens (strain ATCC 23350 / DSM 7 / BCRC 11601 / CCUG 28519 / NBRC 15535 / NRRL B-14393 / F)</name>
    <dbReference type="NCBI Taxonomy" id="692420"/>
    <lineage>
        <taxon>Bacteria</taxon>
        <taxon>Bacillati</taxon>
        <taxon>Bacillota</taxon>
        <taxon>Bacilli</taxon>
        <taxon>Bacillales</taxon>
        <taxon>Bacillaceae</taxon>
        <taxon>Bacillus</taxon>
        <taxon>Bacillus amyloliquefaciens group</taxon>
    </lineage>
</organism>
<evidence type="ECO:0000256" key="15">
    <source>
        <dbReference type="ARBA" id="ARBA00023209"/>
    </source>
</evidence>
<evidence type="ECO:0000256" key="4">
    <source>
        <dbReference type="ARBA" id="ARBA00005189"/>
    </source>
</evidence>
<dbReference type="PANTHER" id="PTHR14269">
    <property type="entry name" value="CDP-DIACYLGLYCEROL--GLYCEROL-3-PHOSPHATE 3-PHOSPHATIDYLTRANSFERASE-RELATED"/>
    <property type="match status" value="1"/>
</dbReference>
<evidence type="ECO:0000256" key="17">
    <source>
        <dbReference type="ARBA" id="ARBA00048586"/>
    </source>
</evidence>
<evidence type="ECO:0000256" key="10">
    <source>
        <dbReference type="ARBA" id="ARBA00022679"/>
    </source>
</evidence>
<accession>A0A9P1JH94</accession>
<evidence type="ECO:0000256" key="20">
    <source>
        <dbReference type="SAM" id="Phobius"/>
    </source>
</evidence>
<evidence type="ECO:0000256" key="18">
    <source>
        <dbReference type="NCBIfam" id="TIGR00560"/>
    </source>
</evidence>
<dbReference type="InterPro" id="IPR048254">
    <property type="entry name" value="CDP_ALCOHOL_P_TRANSF_CS"/>
</dbReference>
<dbReference type="GO" id="GO:0008444">
    <property type="term" value="F:CDP-diacylglycerol-glycerol-3-phosphate 3-phosphatidyltransferase activity"/>
    <property type="evidence" value="ECO:0007669"/>
    <property type="project" value="UniProtKB-UniRule"/>
</dbReference>
<keyword evidence="8" id="KW-1003">Cell membrane</keyword>
<comment type="similarity">
    <text evidence="5 19">Belongs to the CDP-alcohol phosphatidyltransferase class-I family.</text>
</comment>
<evidence type="ECO:0000256" key="13">
    <source>
        <dbReference type="ARBA" id="ARBA00023098"/>
    </source>
</evidence>
<reference evidence="21 22" key="1">
    <citation type="journal article" date="2011" name="Int. J. Syst. Evol. Microbiol.">
        <title>Relationship of Bacillus amyloliquefaciens clades associated with strains DSM 7T and FZB42T: a proposal for Bacillus amyloliquefaciens subsp. amyloliquefaciens subsp. nov. and Bacillus amyloliquefaciens subsp. plantarum subsp. nov. based on complete genome sequence comparisons.</title>
        <authorList>
            <person name="Borriss R."/>
            <person name="Chen X.H."/>
            <person name="Rueckert C."/>
            <person name="Blom J."/>
            <person name="Becker A."/>
            <person name="Baumgarth B."/>
            <person name="Fan B."/>
            <person name="Pukall R."/>
            <person name="Schumann P."/>
            <person name="Sproer C."/>
            <person name="Junge H."/>
            <person name="Vater J."/>
            <person name="Puhler A."/>
            <person name="Klenk H.P."/>
        </authorList>
    </citation>
    <scope>NUCLEOTIDE SEQUENCE [LARGE SCALE GENOMIC DNA]</scope>
    <source>
        <strain evidence="22">DSM 7</strain>
    </source>
</reference>
<evidence type="ECO:0000256" key="8">
    <source>
        <dbReference type="ARBA" id="ARBA00022475"/>
    </source>
</evidence>
<dbReference type="RefSeq" id="WP_013352316.1">
    <property type="nucleotide sequence ID" value="NC_014551.1"/>
</dbReference>
<comment type="function">
    <text evidence="1">This protein catalyzes the committed step to the synthesis of the acidic phospholipids.</text>
</comment>
<proteinExistence type="inferred from homology"/>
<dbReference type="InterPro" id="IPR004570">
    <property type="entry name" value="Phosphatidylglycerol_P_synth"/>
</dbReference>
<dbReference type="AlphaFoldDB" id="A0A9P1JH94"/>
<keyword evidence="9" id="KW-0444">Lipid biosynthesis</keyword>
<protein>
    <recommendedName>
        <fullName evidence="7 18">CDP-diacylglycerol--glycerol-3-phosphate 3-phosphatidyltransferase</fullName>
        <ecNumber evidence="6 18">2.7.8.5</ecNumber>
    </recommendedName>
</protein>
<feature type="transmembrane region" description="Helical" evidence="20">
    <location>
        <begin position="165"/>
        <end position="183"/>
    </location>
</feature>
<evidence type="ECO:0000313" key="21">
    <source>
        <dbReference type="EMBL" id="CBI42890.1"/>
    </source>
</evidence>
<keyword evidence="15" id="KW-0594">Phospholipid biosynthesis</keyword>
<evidence type="ECO:0000256" key="2">
    <source>
        <dbReference type="ARBA" id="ARBA00004651"/>
    </source>
</evidence>
<reference evidence="22" key="2">
    <citation type="journal article" date="2011" name="J. Biotechnol.">
        <title>Genome sequence of B. amyloliquefaciens type strain DSM7(T) reveals differences to plant-associated B. amyloliquefaciens FZB42.</title>
        <authorList>
            <person name="Ruckert C."/>
            <person name="Blom J."/>
            <person name="Chen X."/>
            <person name="Reva O."/>
            <person name="Borriss R."/>
        </authorList>
    </citation>
    <scope>NUCLEOTIDE SEQUENCE [LARGE SCALE GENOMIC DNA]</scope>
    <source>
        <strain evidence="22">DSM 7</strain>
    </source>
</reference>
<evidence type="ECO:0000256" key="12">
    <source>
        <dbReference type="ARBA" id="ARBA00022989"/>
    </source>
</evidence>
<dbReference type="InterPro" id="IPR000462">
    <property type="entry name" value="CDP-OH_P_trans"/>
</dbReference>
<sequence length="193" mass="21198">MFNLPNKITLARIALIPVFMIIMLVPFQWGSLHIGDESIPVAHLAGAVLFIIASTTDWVDGYYARKLNLVTNFGKFLDPLADKLLVSAALITLVQFDLAPAWMVIVIISREFAVTGLRLVLAGTGEVVAANMLGKIKTWAQIIAVAALLLHNLPFELVSFPFGDIALWVAVLFTVISGWDYFAKNWDALKTSN</sequence>
<evidence type="ECO:0000313" key="22">
    <source>
        <dbReference type="Proteomes" id="UP000006562"/>
    </source>
</evidence>
<keyword evidence="22" id="KW-1185">Reference proteome</keyword>
<keyword evidence="14 20" id="KW-0472">Membrane</keyword>
<dbReference type="Proteomes" id="UP000006562">
    <property type="component" value="Chromosome"/>
</dbReference>
<comment type="catalytic activity">
    <reaction evidence="17">
        <text>a CDP-1,2-diacyl-sn-glycerol + sn-glycerol 3-phosphate = a 1,2-diacyl-sn-glycero-3-phospho-(1'-sn-glycero-3'-phosphate) + CMP + H(+)</text>
        <dbReference type="Rhea" id="RHEA:12593"/>
        <dbReference type="ChEBI" id="CHEBI:15378"/>
        <dbReference type="ChEBI" id="CHEBI:57597"/>
        <dbReference type="ChEBI" id="CHEBI:58332"/>
        <dbReference type="ChEBI" id="CHEBI:60110"/>
        <dbReference type="ChEBI" id="CHEBI:60377"/>
        <dbReference type="EC" id="2.7.8.5"/>
    </reaction>
</comment>
<comment type="pathway">
    <text evidence="3">Phospholipid metabolism; phosphatidylglycerol biosynthesis; phosphatidylglycerol from CDP-diacylglycerol: step 1/2.</text>
</comment>
<dbReference type="GO" id="GO:0046474">
    <property type="term" value="P:glycerophospholipid biosynthetic process"/>
    <property type="evidence" value="ECO:0007669"/>
    <property type="project" value="TreeGrafter"/>
</dbReference>
<feature type="transmembrane region" description="Helical" evidence="20">
    <location>
        <begin position="84"/>
        <end position="108"/>
    </location>
</feature>